<evidence type="ECO:0000256" key="2">
    <source>
        <dbReference type="SAM" id="Phobius"/>
    </source>
</evidence>
<dbReference type="InterPro" id="IPR000045">
    <property type="entry name" value="Prepilin_IV_endopep_pep"/>
</dbReference>
<keyword evidence="2" id="KW-1133">Transmembrane helix</keyword>
<evidence type="ECO:0000313" key="5">
    <source>
        <dbReference type="Proteomes" id="UP001142810"/>
    </source>
</evidence>
<comment type="similarity">
    <text evidence="1">Belongs to the peptidase A24 family.</text>
</comment>
<sequence length="185" mass="20479">MLTLTLITLFLFAIAVWWDFRAFTIPNWLTLLFFCIGIFANFVLFGALQAAIAFATGFGVLVIMFPLFAFRLIGAGDVKLMMAVGAIMGTLPTFLTLVWGIIFGSVLAILFGAFKTGVSGVAKTFKRYYHCLIIRTYFKPDADELGAISVPYAPALALGFIYTCYSTPELSRALRALFTSLEYWV</sequence>
<accession>A0ABT3P9A4</accession>
<gene>
    <name evidence="4" type="ORF">OPS25_12710</name>
</gene>
<evidence type="ECO:0000259" key="3">
    <source>
        <dbReference type="Pfam" id="PF01478"/>
    </source>
</evidence>
<keyword evidence="2" id="KW-0472">Membrane</keyword>
<dbReference type="PANTHER" id="PTHR30487">
    <property type="entry name" value="TYPE 4 PREPILIN-LIKE PROTEINS LEADER PEPTIDE-PROCESSING ENZYME"/>
    <property type="match status" value="1"/>
</dbReference>
<evidence type="ECO:0000256" key="1">
    <source>
        <dbReference type="ARBA" id="ARBA00005801"/>
    </source>
</evidence>
<dbReference type="Proteomes" id="UP001142810">
    <property type="component" value="Unassembled WGS sequence"/>
</dbReference>
<reference evidence="4" key="1">
    <citation type="submission" date="2022-11" db="EMBL/GenBank/DDBJ databases">
        <title>Alteromonas sp. nov., isolated from sea water of the Qingdao.</title>
        <authorList>
            <person name="Wang Q."/>
        </authorList>
    </citation>
    <scope>NUCLEOTIDE SEQUENCE</scope>
    <source>
        <strain evidence="4">ASW11-7</strain>
    </source>
</reference>
<organism evidence="4 5">
    <name type="scientific">Alteromonas aquimaris</name>
    <dbReference type="NCBI Taxonomy" id="2998417"/>
    <lineage>
        <taxon>Bacteria</taxon>
        <taxon>Pseudomonadati</taxon>
        <taxon>Pseudomonadota</taxon>
        <taxon>Gammaproteobacteria</taxon>
        <taxon>Alteromonadales</taxon>
        <taxon>Alteromonadaceae</taxon>
        <taxon>Alteromonas/Salinimonas group</taxon>
        <taxon>Alteromonas</taxon>
    </lineage>
</organism>
<keyword evidence="5" id="KW-1185">Reference proteome</keyword>
<feature type="transmembrane region" description="Helical" evidence="2">
    <location>
        <begin position="25"/>
        <end position="45"/>
    </location>
</feature>
<comment type="caution">
    <text evidence="4">The sequence shown here is derived from an EMBL/GenBank/DDBJ whole genome shotgun (WGS) entry which is preliminary data.</text>
</comment>
<dbReference type="PANTHER" id="PTHR30487:SF0">
    <property type="entry name" value="PREPILIN LEADER PEPTIDASE_N-METHYLTRANSFERASE-RELATED"/>
    <property type="match status" value="1"/>
</dbReference>
<dbReference type="EMBL" id="JAPFRD010000011">
    <property type="protein sequence ID" value="MCW8109363.1"/>
    <property type="molecule type" value="Genomic_DNA"/>
</dbReference>
<dbReference type="RefSeq" id="WP_265618117.1">
    <property type="nucleotide sequence ID" value="NZ_JAPFRD010000011.1"/>
</dbReference>
<dbReference type="InterPro" id="IPR050882">
    <property type="entry name" value="Prepilin_peptidase/N-MTase"/>
</dbReference>
<keyword evidence="2" id="KW-0812">Transmembrane</keyword>
<feature type="domain" description="Prepilin type IV endopeptidase peptidase" evidence="3">
    <location>
        <begin position="7"/>
        <end position="109"/>
    </location>
</feature>
<dbReference type="Gene3D" id="1.20.120.1220">
    <property type="match status" value="1"/>
</dbReference>
<proteinExistence type="inferred from homology"/>
<feature type="transmembrane region" description="Helical" evidence="2">
    <location>
        <begin position="52"/>
        <end position="73"/>
    </location>
</feature>
<dbReference type="Pfam" id="PF01478">
    <property type="entry name" value="Peptidase_A24"/>
    <property type="match status" value="1"/>
</dbReference>
<evidence type="ECO:0000313" key="4">
    <source>
        <dbReference type="EMBL" id="MCW8109363.1"/>
    </source>
</evidence>
<protein>
    <submittedName>
        <fullName evidence="4">A24 family peptidase</fullName>
    </submittedName>
</protein>
<feature type="transmembrane region" description="Helical" evidence="2">
    <location>
        <begin position="93"/>
        <end position="114"/>
    </location>
</feature>
<name>A0ABT3P9A4_9ALTE</name>